<dbReference type="EMBL" id="FZOL01000010">
    <property type="protein sequence ID" value="SNS56974.1"/>
    <property type="molecule type" value="Genomic_DNA"/>
</dbReference>
<dbReference type="GO" id="GO:0016989">
    <property type="term" value="F:sigma factor antagonist activity"/>
    <property type="evidence" value="ECO:0007669"/>
    <property type="project" value="TreeGrafter"/>
</dbReference>
<gene>
    <name evidence="3" type="ORF">SAMN05444352_110103</name>
</gene>
<dbReference type="PANTHER" id="PTHR30273">
    <property type="entry name" value="PERIPLASMIC SIGNAL SENSOR AND SIGMA FACTOR ACTIVATOR FECR-RELATED"/>
    <property type="match status" value="1"/>
</dbReference>
<dbReference type="Proteomes" id="UP000198407">
    <property type="component" value="Unassembled WGS sequence"/>
</dbReference>
<keyword evidence="4" id="KW-1185">Reference proteome</keyword>
<dbReference type="STRING" id="1215104.GCA_000730585_02044"/>
<accession>A0A239FLV6</accession>
<dbReference type="OrthoDB" id="1099576at2"/>
<protein>
    <submittedName>
        <fullName evidence="3">FecR family protein</fullName>
    </submittedName>
</protein>
<dbReference type="PIRSF" id="PIRSF018266">
    <property type="entry name" value="FecR"/>
    <property type="match status" value="1"/>
</dbReference>
<dbReference type="AlphaFoldDB" id="A0A239FLV6"/>
<evidence type="ECO:0000259" key="2">
    <source>
        <dbReference type="Pfam" id="PF16220"/>
    </source>
</evidence>
<sequence>MSRNALDPVAEEAIAWMVRLRSGQDEARQQVLFQQWLARSPANAAAWEQLQRGLGRHYDVVRRAPGALRDTLLQADTARRDVLRGLVGVGLLGGGLWLGARSDGGRTLMADLRTGTGERRRLTLADGSRLILNADSAVDFDLAGEHRLLRLYRGALVVQVAADPTRPFIVRTAQGDIRALGTRFLVEQLANDTTRVVVLEHAVRVSLPSGATQDLAEGQAALLWAQRIEPLPTGQAYRADWVEGRLSVLDEPLSTLIDALRPYRSGFIRVSPRVRDLRVQGVFPLDDSERTLAALAETQPIRIKRFGPWLTLIDGL</sequence>
<dbReference type="InterPro" id="IPR032623">
    <property type="entry name" value="FecR_N"/>
</dbReference>
<feature type="domain" description="FecR protein" evidence="1">
    <location>
        <begin position="111"/>
        <end position="203"/>
    </location>
</feature>
<evidence type="ECO:0000313" key="4">
    <source>
        <dbReference type="Proteomes" id="UP000198407"/>
    </source>
</evidence>
<dbReference type="Pfam" id="PF16220">
    <property type="entry name" value="DUF4880"/>
    <property type="match status" value="1"/>
</dbReference>
<name>A0A239FLV6_9PSED</name>
<organism evidence="3 4">
    <name type="scientific">Pseudomonas japonica</name>
    <dbReference type="NCBI Taxonomy" id="256466"/>
    <lineage>
        <taxon>Bacteria</taxon>
        <taxon>Pseudomonadati</taxon>
        <taxon>Pseudomonadota</taxon>
        <taxon>Gammaproteobacteria</taxon>
        <taxon>Pseudomonadales</taxon>
        <taxon>Pseudomonadaceae</taxon>
        <taxon>Pseudomonas</taxon>
    </lineage>
</organism>
<evidence type="ECO:0000313" key="3">
    <source>
        <dbReference type="EMBL" id="SNS56974.1"/>
    </source>
</evidence>
<dbReference type="RefSeq" id="WP_042126679.1">
    <property type="nucleotide sequence ID" value="NZ_FZOL01000010.1"/>
</dbReference>
<reference evidence="4" key="1">
    <citation type="submission" date="2017-06" db="EMBL/GenBank/DDBJ databases">
        <authorList>
            <person name="Varghese N."/>
            <person name="Submissions S."/>
        </authorList>
    </citation>
    <scope>NUCLEOTIDE SEQUENCE [LARGE SCALE GENOMIC DNA]</scope>
    <source>
        <strain evidence="4">DSM 22348</strain>
    </source>
</reference>
<dbReference type="Pfam" id="PF04773">
    <property type="entry name" value="FecR"/>
    <property type="match status" value="1"/>
</dbReference>
<evidence type="ECO:0000259" key="1">
    <source>
        <dbReference type="Pfam" id="PF04773"/>
    </source>
</evidence>
<dbReference type="PANTHER" id="PTHR30273:SF2">
    <property type="entry name" value="PROTEIN FECR"/>
    <property type="match status" value="1"/>
</dbReference>
<dbReference type="Gene3D" id="2.60.120.1440">
    <property type="match status" value="1"/>
</dbReference>
<dbReference type="InterPro" id="IPR012373">
    <property type="entry name" value="Ferrdict_sens_TM"/>
</dbReference>
<dbReference type="InterPro" id="IPR006860">
    <property type="entry name" value="FecR"/>
</dbReference>
<proteinExistence type="predicted"/>
<feature type="domain" description="FecR N-terminal" evidence="2">
    <location>
        <begin position="11"/>
        <end position="52"/>
    </location>
</feature>